<protein>
    <submittedName>
        <fullName evidence="7">NfeD family protein</fullName>
    </submittedName>
</protein>
<evidence type="ECO:0000313" key="7">
    <source>
        <dbReference type="EMBL" id="HIX48422.1"/>
    </source>
</evidence>
<dbReference type="Pfam" id="PF01957">
    <property type="entry name" value="NfeD"/>
    <property type="match status" value="1"/>
</dbReference>
<keyword evidence="4 5" id="KW-0472">Membrane</keyword>
<evidence type="ECO:0000313" key="8">
    <source>
        <dbReference type="Proteomes" id="UP000824243"/>
    </source>
</evidence>
<accession>A0A9D1VY81</accession>
<dbReference type="InterPro" id="IPR002810">
    <property type="entry name" value="NfeD-like_C"/>
</dbReference>
<dbReference type="Gene3D" id="2.40.50.140">
    <property type="entry name" value="Nucleic acid-binding proteins"/>
    <property type="match status" value="1"/>
</dbReference>
<gene>
    <name evidence="7" type="ORF">H9981_05345</name>
</gene>
<sequence length="157" mass="17159">MGNGIIQVFAENAYLIWLGLFIILIVIEIITVGLTTIWFSGGSLAAMLAALLGAGAPVQILVFLAVSCVLLIFTRPWAVKHLNRKRVKTNYESEIGKVIKLTETVNNLDQTGKSTVNGQEWTVRSKDDREILEAGSLAKVVAVSGVKLIVEKYEEES</sequence>
<reference evidence="7" key="1">
    <citation type="journal article" date="2021" name="PeerJ">
        <title>Extensive microbial diversity within the chicken gut microbiome revealed by metagenomics and culture.</title>
        <authorList>
            <person name="Gilroy R."/>
            <person name="Ravi A."/>
            <person name="Getino M."/>
            <person name="Pursley I."/>
            <person name="Horton D.L."/>
            <person name="Alikhan N.F."/>
            <person name="Baker D."/>
            <person name="Gharbi K."/>
            <person name="Hall N."/>
            <person name="Watson M."/>
            <person name="Adriaenssens E.M."/>
            <person name="Foster-Nyarko E."/>
            <person name="Jarju S."/>
            <person name="Secka A."/>
            <person name="Antonio M."/>
            <person name="Oren A."/>
            <person name="Chaudhuri R.R."/>
            <person name="La Ragione R."/>
            <person name="Hildebrand F."/>
            <person name="Pallen M.J."/>
        </authorList>
    </citation>
    <scope>NUCLEOTIDE SEQUENCE</scope>
    <source>
        <strain evidence="7">ChiSjej5B23-15282</strain>
    </source>
</reference>
<feature type="domain" description="NfeD-like C-terminal" evidence="6">
    <location>
        <begin position="92"/>
        <end position="152"/>
    </location>
</feature>
<evidence type="ECO:0000256" key="1">
    <source>
        <dbReference type="ARBA" id="ARBA00004141"/>
    </source>
</evidence>
<dbReference type="AlphaFoldDB" id="A0A9D1VY81"/>
<dbReference type="SUPFAM" id="SSF141322">
    <property type="entry name" value="NfeD domain-like"/>
    <property type="match status" value="1"/>
</dbReference>
<organism evidence="7 8">
    <name type="scientific">Candidatus Mediterraneibacter caccavium</name>
    <dbReference type="NCBI Taxonomy" id="2838661"/>
    <lineage>
        <taxon>Bacteria</taxon>
        <taxon>Bacillati</taxon>
        <taxon>Bacillota</taxon>
        <taxon>Clostridia</taxon>
        <taxon>Lachnospirales</taxon>
        <taxon>Lachnospiraceae</taxon>
        <taxon>Mediterraneibacter</taxon>
    </lineage>
</organism>
<comment type="subcellular location">
    <subcellularLocation>
        <location evidence="1">Membrane</location>
        <topology evidence="1">Multi-pass membrane protein</topology>
    </subcellularLocation>
</comment>
<dbReference type="PANTHER" id="PTHR33507:SF3">
    <property type="entry name" value="INNER MEMBRANE PROTEIN YBBJ"/>
    <property type="match status" value="1"/>
</dbReference>
<dbReference type="InterPro" id="IPR052165">
    <property type="entry name" value="Membrane_assoc_protease"/>
</dbReference>
<dbReference type="EMBL" id="DXFA01000097">
    <property type="protein sequence ID" value="HIX48422.1"/>
    <property type="molecule type" value="Genomic_DNA"/>
</dbReference>
<reference evidence="7" key="2">
    <citation type="submission" date="2021-04" db="EMBL/GenBank/DDBJ databases">
        <authorList>
            <person name="Gilroy R."/>
        </authorList>
    </citation>
    <scope>NUCLEOTIDE SEQUENCE</scope>
    <source>
        <strain evidence="7">ChiSjej5B23-15282</strain>
    </source>
</reference>
<dbReference type="InterPro" id="IPR012340">
    <property type="entry name" value="NA-bd_OB-fold"/>
</dbReference>
<keyword evidence="3 5" id="KW-1133">Transmembrane helix</keyword>
<evidence type="ECO:0000256" key="5">
    <source>
        <dbReference type="SAM" id="Phobius"/>
    </source>
</evidence>
<keyword evidence="2 5" id="KW-0812">Transmembrane</keyword>
<evidence type="ECO:0000259" key="6">
    <source>
        <dbReference type="Pfam" id="PF01957"/>
    </source>
</evidence>
<feature type="transmembrane region" description="Helical" evidence="5">
    <location>
        <begin position="45"/>
        <end position="73"/>
    </location>
</feature>
<proteinExistence type="predicted"/>
<dbReference type="GO" id="GO:0005886">
    <property type="term" value="C:plasma membrane"/>
    <property type="evidence" value="ECO:0007669"/>
    <property type="project" value="TreeGrafter"/>
</dbReference>
<evidence type="ECO:0000256" key="3">
    <source>
        <dbReference type="ARBA" id="ARBA00022989"/>
    </source>
</evidence>
<evidence type="ECO:0000256" key="2">
    <source>
        <dbReference type="ARBA" id="ARBA00022692"/>
    </source>
</evidence>
<feature type="transmembrane region" description="Helical" evidence="5">
    <location>
        <begin position="12"/>
        <end position="39"/>
    </location>
</feature>
<dbReference type="PANTHER" id="PTHR33507">
    <property type="entry name" value="INNER MEMBRANE PROTEIN YBBJ"/>
    <property type="match status" value="1"/>
</dbReference>
<dbReference type="Proteomes" id="UP000824243">
    <property type="component" value="Unassembled WGS sequence"/>
</dbReference>
<evidence type="ECO:0000256" key="4">
    <source>
        <dbReference type="ARBA" id="ARBA00023136"/>
    </source>
</evidence>
<name>A0A9D1VY81_9FIRM</name>
<comment type="caution">
    <text evidence="7">The sequence shown here is derived from an EMBL/GenBank/DDBJ whole genome shotgun (WGS) entry which is preliminary data.</text>
</comment>